<keyword evidence="6" id="KW-1185">Reference proteome</keyword>
<evidence type="ECO:0000313" key="6">
    <source>
        <dbReference type="Proteomes" id="UP001055439"/>
    </source>
</evidence>
<keyword evidence="2" id="KW-0812">Transmembrane</keyword>
<dbReference type="Gene3D" id="3.80.10.10">
    <property type="entry name" value="Ribonuclease Inhibitor"/>
    <property type="match status" value="2"/>
</dbReference>
<dbReference type="Pfam" id="PF23598">
    <property type="entry name" value="LRR_14"/>
    <property type="match status" value="1"/>
</dbReference>
<evidence type="ECO:0000259" key="4">
    <source>
        <dbReference type="Pfam" id="PF25019"/>
    </source>
</evidence>
<keyword evidence="2" id="KW-1133">Transmembrane helix</keyword>
<dbReference type="SUPFAM" id="SSF52540">
    <property type="entry name" value="P-loop containing nucleoside triphosphate hydrolases"/>
    <property type="match status" value="1"/>
</dbReference>
<proteinExistence type="predicted"/>
<dbReference type="Proteomes" id="UP001055439">
    <property type="component" value="Chromosome 9"/>
</dbReference>
<dbReference type="AlphaFoldDB" id="A0A9E7I6F1"/>
<protein>
    <submittedName>
        <fullName evidence="5">Resistance protein</fullName>
    </submittedName>
</protein>
<dbReference type="InterPro" id="IPR027417">
    <property type="entry name" value="P-loop_NTPase"/>
</dbReference>
<dbReference type="PANTHER" id="PTHR47186">
    <property type="entry name" value="LEUCINE-RICH REPEAT-CONTAINING PROTEIN 57"/>
    <property type="match status" value="1"/>
</dbReference>
<dbReference type="InterPro" id="IPR032675">
    <property type="entry name" value="LRR_dom_sf"/>
</dbReference>
<dbReference type="PANTHER" id="PTHR47186:SF38">
    <property type="entry name" value="NB-ARC DOMAIN-CONTAINING PROTEIN"/>
    <property type="match status" value="1"/>
</dbReference>
<evidence type="ECO:0000313" key="5">
    <source>
        <dbReference type="EMBL" id="URE47065.1"/>
    </source>
</evidence>
<organism evidence="5 6">
    <name type="scientific">Musa troglodytarum</name>
    <name type="common">fe'i banana</name>
    <dbReference type="NCBI Taxonomy" id="320322"/>
    <lineage>
        <taxon>Eukaryota</taxon>
        <taxon>Viridiplantae</taxon>
        <taxon>Streptophyta</taxon>
        <taxon>Embryophyta</taxon>
        <taxon>Tracheophyta</taxon>
        <taxon>Spermatophyta</taxon>
        <taxon>Magnoliopsida</taxon>
        <taxon>Liliopsida</taxon>
        <taxon>Zingiberales</taxon>
        <taxon>Musaceae</taxon>
        <taxon>Musa</taxon>
    </lineage>
</organism>
<reference evidence="5" key="1">
    <citation type="submission" date="2022-05" db="EMBL/GenBank/DDBJ databases">
        <title>The Musa troglodytarum L. genome provides insights into the mechanism of non-climacteric behaviour and enrichment of carotenoids.</title>
        <authorList>
            <person name="Wang J."/>
        </authorList>
    </citation>
    <scope>NUCLEOTIDE SEQUENCE</scope>
    <source>
        <tissue evidence="5">Leaf</tissue>
    </source>
</reference>
<dbReference type="InterPro" id="IPR056789">
    <property type="entry name" value="LRR_R13L1-DRL21"/>
</dbReference>
<dbReference type="OrthoDB" id="678339at2759"/>
<accession>A0A9E7I6F1</accession>
<evidence type="ECO:0000256" key="2">
    <source>
        <dbReference type="SAM" id="Phobius"/>
    </source>
</evidence>
<keyword evidence="1" id="KW-0677">Repeat</keyword>
<dbReference type="EMBL" id="CP097511">
    <property type="protein sequence ID" value="URE47065.1"/>
    <property type="molecule type" value="Genomic_DNA"/>
</dbReference>
<name>A0A9E7I6F1_9LILI</name>
<keyword evidence="2" id="KW-0472">Membrane</keyword>
<dbReference type="Pfam" id="PF25019">
    <property type="entry name" value="LRR_R13L1-DRL21"/>
    <property type="match status" value="1"/>
</dbReference>
<dbReference type="InterPro" id="IPR055414">
    <property type="entry name" value="LRR_R13L4/SHOC2-like"/>
</dbReference>
<feature type="transmembrane region" description="Helical" evidence="2">
    <location>
        <begin position="21"/>
        <end position="43"/>
    </location>
</feature>
<feature type="domain" description="R13L1/DRL21-like LRR repeat region" evidence="4">
    <location>
        <begin position="583"/>
        <end position="718"/>
    </location>
</feature>
<evidence type="ECO:0000259" key="3">
    <source>
        <dbReference type="Pfam" id="PF23598"/>
    </source>
</evidence>
<gene>
    <name evidence="5" type="ORF">MUK42_33255</name>
</gene>
<dbReference type="SUPFAM" id="SSF52058">
    <property type="entry name" value="L domain-like"/>
    <property type="match status" value="1"/>
</dbReference>
<dbReference type="Gene3D" id="3.40.50.300">
    <property type="entry name" value="P-loop containing nucleotide triphosphate hydrolases"/>
    <property type="match status" value="1"/>
</dbReference>
<feature type="domain" description="Disease resistance R13L4/SHOC-2-like LRR" evidence="3">
    <location>
        <begin position="401"/>
        <end position="498"/>
    </location>
</feature>
<sequence length="898" mass="104910">MVAVMMMTMVVMMIDDDDDDGLWYLVLIGWLMVGKTSIARMVYHHPWVCQHFGRRVWIDGSKLSSFDATWVIKEFMRSIAGEPYEDVWLFYDRFGGSHRYFLILDHFLIGVDDQDELDRLEHFLLLMGEPGSLVMLILDADFADFSYLESRHSFSIHKIVPIKEDNWVKLLMRHALSHPDQVGVEEERMLVSFVDRLDHYFRSSPVYANVLGSIFRYTETSRWQEEIDAVCRTEPIEHNQHFNLMLLHYLSPISARQCLYQLLIPQDYIYGHADLLHVLATEGIPRKEQTKKTTSITLMNRDSTPVLFRLMAYMSRHAGLLHVLASEGIPRNEWRETQLINNALERCYFRMRVGRESTIPQQCLHLHLLVDSRASAFPTTLSAKVNNKLRTLYLRREEEMVLKQQQCQITDIPATMFENLTRLRILHLGATRIQQLPHTVGKLLNLSYLNLSMSEIQVLPASLCNLRNLRVLNLTWCKKLWRLPGRIHNLRSLSIMKLAFCARLQRLPKSVISLANLQELDLEGCHSLIELPKDFHNLRKLTNLSMIKCHSLTRMPNELEQMHNLRMLFGYSINTIGSIEDVISKLQPLVSLEELDLWDLQVISNLKDASTPPMLLRYILPKLKRLALHWEWHNMNDIEITSNNVIWLHVLERLQPNIFLTRLEITSYAGKEFPRWIKDVVRYLYNLKEIRLVNLRRCESLPPLGRLVNLKIVEISGMDSITIVDETFRRLDKLIISEMPRLEKWAELRSPQNRRPATSRMLQWAIEELTLMQCPKLKQFELSYQRVSKLNVWLNNEMLWHCQSGGWQSLIKGIDELTIVGCQELRCLPPVLQSSREVSQLTIIRCNKLISLPDWLAEIGSLKSLFISGCTELTYIPPQLKTRSHLLLQLRGCPKLRF</sequence>
<evidence type="ECO:0000256" key="1">
    <source>
        <dbReference type="ARBA" id="ARBA00022737"/>
    </source>
</evidence>